<gene>
    <name evidence="1" type="ORF">I79_018230</name>
</gene>
<dbReference type="AlphaFoldDB" id="G3I455"/>
<accession>G3I455</accession>
<proteinExistence type="predicted"/>
<reference evidence="2" key="1">
    <citation type="journal article" date="2011" name="Nat. Biotechnol.">
        <title>The genomic sequence of the Chinese hamster ovary (CHO)-K1 cell line.</title>
        <authorList>
            <person name="Xu X."/>
            <person name="Nagarajan H."/>
            <person name="Lewis N.E."/>
            <person name="Pan S."/>
            <person name="Cai Z."/>
            <person name="Liu X."/>
            <person name="Chen W."/>
            <person name="Xie M."/>
            <person name="Wang W."/>
            <person name="Hammond S."/>
            <person name="Andersen M.R."/>
            <person name="Neff N."/>
            <person name="Passarelli B."/>
            <person name="Koh W."/>
            <person name="Fan H.C."/>
            <person name="Wang J."/>
            <person name="Gui Y."/>
            <person name="Lee K.H."/>
            <person name="Betenbaugh M.J."/>
            <person name="Quake S.R."/>
            <person name="Famili I."/>
            <person name="Palsson B.O."/>
            <person name="Wang J."/>
        </authorList>
    </citation>
    <scope>NUCLEOTIDE SEQUENCE [LARGE SCALE GENOMIC DNA]</scope>
    <source>
        <strain evidence="2">CHO K1 cell line</strain>
    </source>
</reference>
<dbReference type="EMBL" id="JH001222">
    <property type="protein sequence ID" value="EGW13210.1"/>
    <property type="molecule type" value="Genomic_DNA"/>
</dbReference>
<name>G3I455_CRIGR</name>
<sequence length="68" mass="7293">MLSSTVAYQKGGSEGSCGVFSQVGHRQGVAVHSHQLPYGYLLFTSSLHSWTLAPIFKPSSQAAMLHCL</sequence>
<dbReference type="InParanoid" id="G3I455"/>
<organism evidence="1 2">
    <name type="scientific">Cricetulus griseus</name>
    <name type="common">Chinese hamster</name>
    <name type="synonym">Cricetulus barabensis griseus</name>
    <dbReference type="NCBI Taxonomy" id="10029"/>
    <lineage>
        <taxon>Eukaryota</taxon>
        <taxon>Metazoa</taxon>
        <taxon>Chordata</taxon>
        <taxon>Craniata</taxon>
        <taxon>Vertebrata</taxon>
        <taxon>Euteleostomi</taxon>
        <taxon>Mammalia</taxon>
        <taxon>Eutheria</taxon>
        <taxon>Euarchontoglires</taxon>
        <taxon>Glires</taxon>
        <taxon>Rodentia</taxon>
        <taxon>Myomorpha</taxon>
        <taxon>Muroidea</taxon>
        <taxon>Cricetidae</taxon>
        <taxon>Cricetinae</taxon>
        <taxon>Cricetulus</taxon>
    </lineage>
</organism>
<protein>
    <submittedName>
        <fullName evidence="1">Uncharacterized protein</fullName>
    </submittedName>
</protein>
<evidence type="ECO:0000313" key="2">
    <source>
        <dbReference type="Proteomes" id="UP000001075"/>
    </source>
</evidence>
<dbReference type="Proteomes" id="UP000001075">
    <property type="component" value="Unassembled WGS sequence"/>
</dbReference>
<evidence type="ECO:0000313" key="1">
    <source>
        <dbReference type="EMBL" id="EGW13210.1"/>
    </source>
</evidence>